<evidence type="ECO:0008006" key="2">
    <source>
        <dbReference type="Google" id="ProtNLM"/>
    </source>
</evidence>
<name>A0A382VNX7_9ZZZZ</name>
<sequence length="159" mass="17150">MKNILFILIYLTVIIAQTVDYNDDIQPIWNTNCISCHTSTHSSGLNLTSGNSLGELVDVPSEGVNYGGALRVASGDPGSSVLYDKITGGGSYGGQMPPYGSGDLMSEANRTLVQTWITELATDNSLFFSEYAEGSSHNKYLEIYNGTDSTINLDNYAFP</sequence>
<protein>
    <recommendedName>
        <fullName evidence="2">Cytochrome c domain-containing protein</fullName>
    </recommendedName>
</protein>
<dbReference type="GO" id="GO:0020037">
    <property type="term" value="F:heme binding"/>
    <property type="evidence" value="ECO:0007669"/>
    <property type="project" value="InterPro"/>
</dbReference>
<dbReference type="EMBL" id="UINC01153153">
    <property type="protein sequence ID" value="SVD47715.1"/>
    <property type="molecule type" value="Genomic_DNA"/>
</dbReference>
<accession>A0A382VNX7</accession>
<dbReference type="SUPFAM" id="SSF46626">
    <property type="entry name" value="Cytochrome c"/>
    <property type="match status" value="1"/>
</dbReference>
<dbReference type="InterPro" id="IPR036909">
    <property type="entry name" value="Cyt_c-like_dom_sf"/>
</dbReference>
<gene>
    <name evidence="1" type="ORF">METZ01_LOCUS400569</name>
</gene>
<dbReference type="AlphaFoldDB" id="A0A382VNX7"/>
<proteinExistence type="predicted"/>
<organism evidence="1">
    <name type="scientific">marine metagenome</name>
    <dbReference type="NCBI Taxonomy" id="408172"/>
    <lineage>
        <taxon>unclassified sequences</taxon>
        <taxon>metagenomes</taxon>
        <taxon>ecological metagenomes</taxon>
    </lineage>
</organism>
<feature type="non-terminal residue" evidence="1">
    <location>
        <position position="159"/>
    </location>
</feature>
<reference evidence="1" key="1">
    <citation type="submission" date="2018-05" db="EMBL/GenBank/DDBJ databases">
        <authorList>
            <person name="Lanie J.A."/>
            <person name="Ng W.-L."/>
            <person name="Kazmierczak K.M."/>
            <person name="Andrzejewski T.M."/>
            <person name="Davidsen T.M."/>
            <person name="Wayne K.J."/>
            <person name="Tettelin H."/>
            <person name="Glass J.I."/>
            <person name="Rusch D."/>
            <person name="Podicherti R."/>
            <person name="Tsui H.-C.T."/>
            <person name="Winkler M.E."/>
        </authorList>
    </citation>
    <scope>NUCLEOTIDE SEQUENCE</scope>
</reference>
<dbReference type="Gene3D" id="1.10.760.10">
    <property type="entry name" value="Cytochrome c-like domain"/>
    <property type="match status" value="1"/>
</dbReference>
<evidence type="ECO:0000313" key="1">
    <source>
        <dbReference type="EMBL" id="SVD47715.1"/>
    </source>
</evidence>
<dbReference type="GO" id="GO:0009055">
    <property type="term" value="F:electron transfer activity"/>
    <property type="evidence" value="ECO:0007669"/>
    <property type="project" value="InterPro"/>
</dbReference>